<dbReference type="PANTHER" id="PTHR33820">
    <property type="entry name" value="COILED-COIL DOMAIN-CONTAINING PROTEIN 17"/>
    <property type="match status" value="1"/>
</dbReference>
<feature type="coiled-coil region" evidence="1">
    <location>
        <begin position="28"/>
        <end position="125"/>
    </location>
</feature>
<feature type="region of interest" description="Disordered" evidence="2">
    <location>
        <begin position="1160"/>
        <end position="1186"/>
    </location>
</feature>
<feature type="compositionally biased region" description="Basic and acidic residues" evidence="2">
    <location>
        <begin position="886"/>
        <end position="898"/>
    </location>
</feature>
<evidence type="ECO:0000256" key="2">
    <source>
        <dbReference type="SAM" id="MobiDB-lite"/>
    </source>
</evidence>
<dbReference type="InterPro" id="IPR038800">
    <property type="entry name" value="CCDC17"/>
</dbReference>
<dbReference type="EMBL" id="CDMZ01000195">
    <property type="protein sequence ID" value="CEM08902.1"/>
    <property type="molecule type" value="Genomic_DNA"/>
</dbReference>
<feature type="region of interest" description="Disordered" evidence="2">
    <location>
        <begin position="830"/>
        <end position="1024"/>
    </location>
</feature>
<reference evidence="3" key="1">
    <citation type="submission" date="2014-11" db="EMBL/GenBank/DDBJ databases">
        <authorList>
            <person name="Otto D Thomas"/>
            <person name="Naeem Raeece"/>
        </authorList>
    </citation>
    <scope>NUCLEOTIDE SEQUENCE</scope>
</reference>
<feature type="compositionally biased region" description="Low complexity" evidence="2">
    <location>
        <begin position="276"/>
        <end position="285"/>
    </location>
</feature>
<feature type="compositionally biased region" description="Basic and acidic residues" evidence="2">
    <location>
        <begin position="192"/>
        <end position="208"/>
    </location>
</feature>
<gene>
    <name evidence="3" type="ORF">Cvel_15736</name>
</gene>
<evidence type="ECO:0000256" key="1">
    <source>
        <dbReference type="SAM" id="Coils"/>
    </source>
</evidence>
<sequence>MQRDKEREREASLESVERTNQALLDAEAARARGALEASRMELDRREEEEEARDIQAETKNLQRELESLSEGQVAAMTEEKRKEVQSLVAELERLESQDSRLAAEMKEAKDHILEQTREMEKAREKVQRKEAPPSSVAVSALTMGSLLQLAQKRAIRLLQLQDDVAGSEEALLRADIEAGGREGMGETQGGDEEGHFGRLLAEYKEKLAGDSAEDEDARKRIREALRLHFPEHFGNRPPPEERGPPTPPPLPPPTDAELNGPGAAAASSRLDTRGQGAASGSAASSVSDIDREALAAAAQSLAEHFRSQGKGNTPLVNRLLEAENRFRKKRRKRDGMTTATGRGRAESVASLDLQTEDEFSLSRSPKRSAKGSAKSLSPERRDQRGNPQDPQGGFLHQNGYPYPYPPPPMPYSFPWAAPSAMPLGGGQAGGGASLAERFLERRLEELERQDQERRDGKRGVEGDGSAMNPYHVRVPEGMALGKGGAFSKHNTPYVGMGALFGDAREKGSLKDVETGNELLKELMEQEALQTKGGDGNFIDTSDPRQYDPKEGVYIYFDMLVNLPIKYTNLRIAYGFYNGHTALSPVLTTNVKPTATDGPVAHCVFKMANPHSQLPNIPNCRVVMELQYEHHDVYTMAFNHSPYVKDMYDTADFKKSGLRQGQPRMVPVGWTAFEIFDDQGMINLGKWRLPVLRSPPHPAGFWEDLKLAERVGTETMMCLRVGAVAENAQDVCWEFDPSDEQAYEIPIYWHFKPPKKLEGYVPSPPRTPPGTPPPPLIPGGVGVDILGLSSLLLPKQMADLVPGDSDLKQAALSVVVRLADEKGRTLKHSALKPALLEGAPKKQKKGEPIDADDPTELLKRSLLDGPPGSQATPEKRKKSSTLQRSRSKGEADGWGKDNSADDELDLLFSGSGDMTRQSSVRRSSKSPQSVLKQSSAKPDATVNSSAGVRDSKRSSRLDTSGGRGSTDLQADGVSDAEEDENGDGETEGEREEQPTSEDPPALDVFFPKSNADPPKAVTGKKKKKSGKFASFLLGSEKASIKPAGDATSPTNRRLGLRSCRAETAPTRPTDAEGNRFKKKEANPKPTLEDFFGTSLPQDDAKVPLFATFKDAPTEFTTSHVARKADADTLRPPPLPRECVPWPREAFLEFRIVAEFDEESKKMAGSGGNSGKAASSQNKNSRQSAANQKARTMELAWAMYKIPDTVSVPSETAKLPLSYLGSVPKGMPSSFPHPTLPVELLGVDSSKLKPPLKGLLSVRIYDASGKCKAEKARIAEDEKKNDDHPKPSGIETPPLPIAEEEEEEKKEEKPKGPEVPPAVVFVENVKTPSLEPYDPQTDGWDVYVDGVRFPPDCTLCCRVKVRVVTSNFDRVMGTMAALSTLDSRRFIHPTSELRMEYRRGPIDPTALLQIRVDVIDVVEALRLHRVRQRREAKKKRNNNQPDPLPPFLPLPQNVNSPDTMRTVFKEGPQSPAARMAGFAQIPLFIKADGAGSISGFQFSLSARKVTGGEDIVVREPVTTPGDTDFRLNQGNFQIDLSMTPYPVFSEICKSCRVDCLQNTHKVPLGSVLLRILPAPRSRDGLKSLSRSNVPQTEWERLGLQVPAPKYEDGVYDTYYCLPSAKQRQLLNRLEPRLRAVLYRDALIKQRQEEGGPSAGQSMGEQAIEAWFRGSRQQIFGQAEGGTREGAGGGGGVEAHKLSRQSAADALPLRERIVRLMAQVGSPFSGPVSDDLLLKWVAVQFGAIESPAVRLLDFNRVLAYSIDDGFRTCVDALHQAKRDGAYAVSQCVYPPGGLYRTPPVTDDAYVTTSRDWSSHARSPLFHQQFRNHTPHRVSPRTVLVFEALLCDTSMKADAPFKAVSKVGWTVLPLFDADGYFVSGFTQLPLFSGPVNLQLLGDLESSSTASQTAWSVLEDWKDTGKVKLEGQTSIFVRHCDAQRQEQFTDKPRLEDADTSLLPESNLSKYLYSEKKLSGKMMQQLVPKNKSHIDVENFVNGMVSKYTQIPLHSR</sequence>
<dbReference type="PANTHER" id="PTHR33820:SF2">
    <property type="entry name" value="COILED-COIL DOMAIN-CONTAINING PROTEIN 17"/>
    <property type="match status" value="1"/>
</dbReference>
<feature type="region of interest" description="Disordered" evidence="2">
    <location>
        <begin position="1426"/>
        <end position="1450"/>
    </location>
</feature>
<dbReference type="VEuPathDB" id="CryptoDB:Cvel_15736"/>
<feature type="region of interest" description="Disordered" evidence="2">
    <location>
        <begin position="1039"/>
        <end position="1093"/>
    </location>
</feature>
<proteinExistence type="predicted"/>
<protein>
    <submittedName>
        <fullName evidence="3">Uncharacterized protein</fullName>
    </submittedName>
</protein>
<feature type="region of interest" description="Disordered" evidence="2">
    <location>
        <begin position="176"/>
        <end position="401"/>
    </location>
</feature>
<feature type="compositionally biased region" description="Basic and acidic residues" evidence="2">
    <location>
        <begin position="1"/>
        <end position="17"/>
    </location>
</feature>
<feature type="compositionally biased region" description="Basic residues" evidence="2">
    <location>
        <begin position="1426"/>
        <end position="1435"/>
    </location>
</feature>
<name>A0A0G4F8M1_9ALVE</name>
<keyword evidence="1" id="KW-0175">Coiled coil</keyword>
<evidence type="ECO:0000313" key="3">
    <source>
        <dbReference type="EMBL" id="CEM08902.1"/>
    </source>
</evidence>
<feature type="compositionally biased region" description="Pro residues" evidence="2">
    <location>
        <begin position="244"/>
        <end position="254"/>
    </location>
</feature>
<feature type="compositionally biased region" description="Polar residues" evidence="2">
    <location>
        <begin position="930"/>
        <end position="945"/>
    </location>
</feature>
<feature type="compositionally biased region" description="Low complexity" evidence="2">
    <location>
        <begin position="915"/>
        <end position="929"/>
    </location>
</feature>
<feature type="compositionally biased region" description="Basic and acidic residues" evidence="2">
    <location>
        <begin position="1068"/>
        <end position="1081"/>
    </location>
</feature>
<feature type="compositionally biased region" description="Basic and acidic residues" evidence="2">
    <location>
        <begin position="446"/>
        <end position="461"/>
    </location>
</feature>
<feature type="compositionally biased region" description="Basic and acidic residues" evidence="2">
    <location>
        <begin position="1270"/>
        <end position="1284"/>
    </location>
</feature>
<accession>A0A0G4F8M1</accession>
<feature type="region of interest" description="Disordered" evidence="2">
    <location>
        <begin position="446"/>
        <end position="470"/>
    </location>
</feature>
<feature type="region of interest" description="Disordered" evidence="2">
    <location>
        <begin position="1"/>
        <end position="22"/>
    </location>
</feature>
<feature type="region of interest" description="Disordered" evidence="2">
    <location>
        <begin position="1270"/>
        <end position="1315"/>
    </location>
</feature>
<feature type="compositionally biased region" description="Polar residues" evidence="2">
    <location>
        <begin position="1175"/>
        <end position="1186"/>
    </location>
</feature>
<feature type="compositionally biased region" description="Acidic residues" evidence="2">
    <location>
        <begin position="973"/>
        <end position="989"/>
    </location>
</feature>
<feature type="compositionally biased region" description="Basic and acidic residues" evidence="2">
    <location>
        <begin position="216"/>
        <end position="243"/>
    </location>
</feature>
<organism evidence="3">
    <name type="scientific">Chromera velia CCMP2878</name>
    <dbReference type="NCBI Taxonomy" id="1169474"/>
    <lineage>
        <taxon>Eukaryota</taxon>
        <taxon>Sar</taxon>
        <taxon>Alveolata</taxon>
        <taxon>Colpodellida</taxon>
        <taxon>Chromeraceae</taxon>
        <taxon>Chromera</taxon>
    </lineage>
</organism>